<dbReference type="EMBL" id="JBHSXS010000052">
    <property type="protein sequence ID" value="MFC6886343.1"/>
    <property type="molecule type" value="Genomic_DNA"/>
</dbReference>
<comment type="subcellular location">
    <subcellularLocation>
        <location evidence="1">Membrane</location>
        <topology evidence="1">Multi-pass membrane protein</topology>
    </subcellularLocation>
</comment>
<comment type="similarity">
    <text evidence="2">Belongs to the EamA transporter family.</text>
</comment>
<proteinExistence type="inferred from homology"/>
<dbReference type="RefSeq" id="WP_309239387.1">
    <property type="nucleotide sequence ID" value="NZ_JBHSXE010000001.1"/>
</dbReference>
<evidence type="ECO:0000256" key="2">
    <source>
        <dbReference type="ARBA" id="ARBA00007362"/>
    </source>
</evidence>
<feature type="compositionally biased region" description="Low complexity" evidence="6">
    <location>
        <begin position="9"/>
        <end position="20"/>
    </location>
</feature>
<keyword evidence="5 7" id="KW-0472">Membrane</keyword>
<evidence type="ECO:0000256" key="6">
    <source>
        <dbReference type="SAM" id="MobiDB-lite"/>
    </source>
</evidence>
<keyword evidence="4 7" id="KW-1133">Transmembrane helix</keyword>
<dbReference type="Proteomes" id="UP001596380">
    <property type="component" value="Unassembled WGS sequence"/>
</dbReference>
<comment type="caution">
    <text evidence="9">The sequence shown here is derived from an EMBL/GenBank/DDBJ whole genome shotgun (WGS) entry which is preliminary data.</text>
</comment>
<dbReference type="PANTHER" id="PTHR32322:SF2">
    <property type="entry name" value="EAMA DOMAIN-CONTAINING PROTEIN"/>
    <property type="match status" value="1"/>
</dbReference>
<evidence type="ECO:0000256" key="4">
    <source>
        <dbReference type="ARBA" id="ARBA00022989"/>
    </source>
</evidence>
<evidence type="ECO:0000256" key="7">
    <source>
        <dbReference type="SAM" id="Phobius"/>
    </source>
</evidence>
<dbReference type="PANTHER" id="PTHR32322">
    <property type="entry name" value="INNER MEMBRANE TRANSPORTER"/>
    <property type="match status" value="1"/>
</dbReference>
<feature type="transmembrane region" description="Helical" evidence="7">
    <location>
        <begin position="272"/>
        <end position="291"/>
    </location>
</feature>
<dbReference type="Pfam" id="PF00892">
    <property type="entry name" value="EamA"/>
    <property type="match status" value="2"/>
</dbReference>
<protein>
    <submittedName>
        <fullName evidence="9">EamA family transporter</fullName>
    </submittedName>
</protein>
<feature type="transmembrane region" description="Helical" evidence="7">
    <location>
        <begin position="297"/>
        <end position="314"/>
    </location>
</feature>
<sequence>MSVRTFTQRTLASRAARSGASGDGDGGRPGQGARLGGRAEILAAACLWGTAGPASTLAPISSVGVSSVRIVLGGLLLLAWAALTARGAGLLALLRRGGRTRALLAVGVVCTGLYQTSYYASVDRTGVAVATIVSVGCAPAFAGLIDRRGLSRRWAVSTVGAVAGCALLVGGGEGAGADPAGVLLALLCGFVYAVYTTITSRLLARGEQDRAIVGVLFGGAALVLLPVPFLLPSGWFLTGTGMLVTGYLGIITITVAYALFAKGLRTTPAATATTLTLAEPAVAALIGLTLLGEHLGPVALGGLGLLAASLVVLVL</sequence>
<feature type="transmembrane region" description="Helical" evidence="7">
    <location>
        <begin position="70"/>
        <end position="94"/>
    </location>
</feature>
<evidence type="ECO:0000256" key="5">
    <source>
        <dbReference type="ARBA" id="ARBA00023136"/>
    </source>
</evidence>
<feature type="transmembrane region" description="Helical" evidence="7">
    <location>
        <begin position="183"/>
        <end position="204"/>
    </location>
</feature>
<name>A0ABW2D0H0_9ACTN</name>
<feature type="domain" description="EamA" evidence="8">
    <location>
        <begin position="180"/>
        <end position="314"/>
    </location>
</feature>
<feature type="transmembrane region" description="Helical" evidence="7">
    <location>
        <begin position="154"/>
        <end position="171"/>
    </location>
</feature>
<feature type="region of interest" description="Disordered" evidence="6">
    <location>
        <begin position="1"/>
        <end position="32"/>
    </location>
</feature>
<evidence type="ECO:0000313" key="10">
    <source>
        <dbReference type="Proteomes" id="UP001596380"/>
    </source>
</evidence>
<accession>A0ABW2D0H0</accession>
<organism evidence="9 10">
    <name type="scientific">Actinomadura yumaensis</name>
    <dbReference type="NCBI Taxonomy" id="111807"/>
    <lineage>
        <taxon>Bacteria</taxon>
        <taxon>Bacillati</taxon>
        <taxon>Actinomycetota</taxon>
        <taxon>Actinomycetes</taxon>
        <taxon>Streptosporangiales</taxon>
        <taxon>Thermomonosporaceae</taxon>
        <taxon>Actinomadura</taxon>
    </lineage>
</organism>
<feature type="transmembrane region" description="Helical" evidence="7">
    <location>
        <begin position="235"/>
        <end position="260"/>
    </location>
</feature>
<feature type="transmembrane region" description="Helical" evidence="7">
    <location>
        <begin position="101"/>
        <end position="120"/>
    </location>
</feature>
<evidence type="ECO:0000313" key="9">
    <source>
        <dbReference type="EMBL" id="MFC6886343.1"/>
    </source>
</evidence>
<feature type="transmembrane region" description="Helical" evidence="7">
    <location>
        <begin position="211"/>
        <end position="229"/>
    </location>
</feature>
<keyword evidence="10" id="KW-1185">Reference proteome</keyword>
<dbReference type="InterPro" id="IPR000620">
    <property type="entry name" value="EamA_dom"/>
</dbReference>
<gene>
    <name evidence="9" type="ORF">ACFQKB_41750</name>
</gene>
<reference evidence="10" key="1">
    <citation type="journal article" date="2019" name="Int. J. Syst. Evol. Microbiol.">
        <title>The Global Catalogue of Microorganisms (GCM) 10K type strain sequencing project: providing services to taxonomists for standard genome sequencing and annotation.</title>
        <authorList>
            <consortium name="The Broad Institute Genomics Platform"/>
            <consortium name="The Broad Institute Genome Sequencing Center for Infectious Disease"/>
            <person name="Wu L."/>
            <person name="Ma J."/>
        </authorList>
    </citation>
    <scope>NUCLEOTIDE SEQUENCE [LARGE SCALE GENOMIC DNA]</scope>
    <source>
        <strain evidence="10">JCM 3369</strain>
    </source>
</reference>
<feature type="domain" description="EamA" evidence="8">
    <location>
        <begin position="41"/>
        <end position="168"/>
    </location>
</feature>
<evidence type="ECO:0000256" key="1">
    <source>
        <dbReference type="ARBA" id="ARBA00004141"/>
    </source>
</evidence>
<evidence type="ECO:0000256" key="3">
    <source>
        <dbReference type="ARBA" id="ARBA00022692"/>
    </source>
</evidence>
<dbReference type="InterPro" id="IPR050638">
    <property type="entry name" value="AA-Vitamin_Transporters"/>
</dbReference>
<evidence type="ECO:0000259" key="8">
    <source>
        <dbReference type="Pfam" id="PF00892"/>
    </source>
</evidence>
<dbReference type="SUPFAM" id="SSF103481">
    <property type="entry name" value="Multidrug resistance efflux transporter EmrE"/>
    <property type="match status" value="2"/>
</dbReference>
<feature type="transmembrane region" description="Helical" evidence="7">
    <location>
        <begin position="126"/>
        <end position="145"/>
    </location>
</feature>
<dbReference type="InterPro" id="IPR037185">
    <property type="entry name" value="EmrE-like"/>
</dbReference>
<feature type="compositionally biased region" description="Gly residues" evidence="6">
    <location>
        <begin position="21"/>
        <end position="32"/>
    </location>
</feature>
<keyword evidence="3 7" id="KW-0812">Transmembrane</keyword>